<proteinExistence type="predicted"/>
<organism evidence="1 2">
    <name type="scientific">Diphasiastrum complanatum</name>
    <name type="common">Issler's clubmoss</name>
    <name type="synonym">Lycopodium complanatum</name>
    <dbReference type="NCBI Taxonomy" id="34168"/>
    <lineage>
        <taxon>Eukaryota</taxon>
        <taxon>Viridiplantae</taxon>
        <taxon>Streptophyta</taxon>
        <taxon>Embryophyta</taxon>
        <taxon>Tracheophyta</taxon>
        <taxon>Lycopodiopsida</taxon>
        <taxon>Lycopodiales</taxon>
        <taxon>Lycopodiaceae</taxon>
        <taxon>Lycopodioideae</taxon>
        <taxon>Diphasiastrum</taxon>
    </lineage>
</organism>
<gene>
    <name evidence="1" type="ORF">O6H91_21G030300</name>
</gene>
<sequence length="1221" mass="139046">MSRHIVDSDRHVTMEIASCKRKSSLEHEVSDKKHKYENSNKYEYEERQQEYRFSEEGHFKHKHKRKHHRHSHGSHRKHKHQHKRNGNEDQDREGGGDEIRVNKEGRDGKAFKNVICEQYNREEGEISEGLIVSNPKAATESEIESGEIKSDGECAVVESAFQKSTFQPLSSGRKDEIVAVSANMCKPGVVLAENAGLAGSLEDAKLSGRDTRAGYLSPIQRVSMANAYRSDTHDFSDNCSRGDIEIVNDSHLLLQDSSKEKRVVEVELMEIGHIVEETRQNIPAQCQIENRDKTSKRRELHEDAFGKESNRDIDDIGDDSLREDLMSKELKPSPLTKRDGSKSIKGFCSKDEKVLPPFGENNNERLTDVGQSRLSLENGKSINSKQQVPSASTKSKLHAGKSSWSQELLHDRPLPSEGSSDGRDSHKAMRRSGSRERRQSHTNERKQSSSREIQQSRSPKRESTLSKRRPSSSHEKPQRLSCDAMLGRSPHQDDMVQSKRYSPQCQSSQSRFYKDTEETQERCQRSSSTDLIAKSQSNLDRPDRKHSRVSLKSSRDADNDRQKLSRTHFYGPDKRYRRSRSRESLQNHRRENREHMKYDYGHLAASDRRQRSRSRETLKDDRIEDRSTSRYGRARDKDRETRHRGSQSSRNQYRKEEHMSRRSEASDIWSRGLEKDRLYQKPKTGQKSFKQSTGTYASEERAGEEENQDEYVERVALQLAAQEEDDVEKIKEESRKRRKAIMEKYKNKKCKQQEPMEIVTDMFREVTNANEHAGETKMFISSSPLEAENGMQYGASGVTVEDIFDQALVHGAALVLGKGPLQKDDVLEGKVGGIVVLGEGSPKSETSGMFCDDIFGESPEGGRKAGKGDGFTIDTSGLTDNWDDAEGYYTYRIGEVLDGRYEVASSHGRGVFSHVVRARDLKAGRGDAEEVAVKIIRNNETMFKAGQTERVILKKIAGADPENRRHCVRLICSFEYRSHLCLVFESLHMNLREVLKKFGRNIGINLHAVRAYAKQLFIALKHLRNCGVLHCDIKPDNMLVNEAKNVLKLCDFGSAMFAGENEITPYLVSRFYRAPEIILGLPYDHALDIWSVGCCLFELYTGKVLFPGPSNNDMVKLHMELKGPFPKKMLKKAAFRDQHFDQDYNFCAIEEDPVTKKMVKRVLANVKPLDVGALISSSCTVDEDSKMVVNFKDLLDKIFILDPDKRLTVSQALSHPFITGK</sequence>
<dbReference type="EMBL" id="CM055112">
    <property type="protein sequence ID" value="KAJ7517585.1"/>
    <property type="molecule type" value="Genomic_DNA"/>
</dbReference>
<name>A0ACC2AJ29_DIPCM</name>
<dbReference type="Proteomes" id="UP001162992">
    <property type="component" value="Chromosome 21"/>
</dbReference>
<comment type="caution">
    <text evidence="1">The sequence shown here is derived from an EMBL/GenBank/DDBJ whole genome shotgun (WGS) entry which is preliminary data.</text>
</comment>
<evidence type="ECO:0000313" key="1">
    <source>
        <dbReference type="EMBL" id="KAJ7517585.1"/>
    </source>
</evidence>
<evidence type="ECO:0000313" key="2">
    <source>
        <dbReference type="Proteomes" id="UP001162992"/>
    </source>
</evidence>
<protein>
    <submittedName>
        <fullName evidence="1">Uncharacterized protein</fullName>
    </submittedName>
</protein>
<accession>A0ACC2AJ29</accession>
<reference evidence="2" key="1">
    <citation type="journal article" date="2024" name="Proc. Natl. Acad. Sci. U.S.A.">
        <title>Extraordinary preservation of gene collinearity over three hundred million years revealed in homosporous lycophytes.</title>
        <authorList>
            <person name="Li C."/>
            <person name="Wickell D."/>
            <person name="Kuo L.Y."/>
            <person name="Chen X."/>
            <person name="Nie B."/>
            <person name="Liao X."/>
            <person name="Peng D."/>
            <person name="Ji J."/>
            <person name="Jenkins J."/>
            <person name="Williams M."/>
            <person name="Shu S."/>
            <person name="Plott C."/>
            <person name="Barry K."/>
            <person name="Rajasekar S."/>
            <person name="Grimwood J."/>
            <person name="Han X."/>
            <person name="Sun S."/>
            <person name="Hou Z."/>
            <person name="He W."/>
            <person name="Dai G."/>
            <person name="Sun C."/>
            <person name="Schmutz J."/>
            <person name="Leebens-Mack J.H."/>
            <person name="Li F.W."/>
            <person name="Wang L."/>
        </authorList>
    </citation>
    <scope>NUCLEOTIDE SEQUENCE [LARGE SCALE GENOMIC DNA]</scope>
    <source>
        <strain evidence="2">cv. PW_Plant_1</strain>
    </source>
</reference>
<keyword evidence="2" id="KW-1185">Reference proteome</keyword>